<feature type="domain" description="Rhodanese" evidence="1">
    <location>
        <begin position="47"/>
        <end position="137"/>
    </location>
</feature>
<accession>A0A0E3ZNM6</accession>
<dbReference type="SUPFAM" id="SSF52821">
    <property type="entry name" value="Rhodanese/Cell cycle control phosphatase"/>
    <property type="match status" value="1"/>
</dbReference>
<dbReference type="PANTHER" id="PTHR43031">
    <property type="entry name" value="FAD-DEPENDENT OXIDOREDUCTASE"/>
    <property type="match status" value="1"/>
</dbReference>
<dbReference type="SMART" id="SM00450">
    <property type="entry name" value="RHOD"/>
    <property type="match status" value="1"/>
</dbReference>
<dbReference type="InterPro" id="IPR036873">
    <property type="entry name" value="Rhodanese-like_dom_sf"/>
</dbReference>
<dbReference type="CDD" id="cd00158">
    <property type="entry name" value="RHOD"/>
    <property type="match status" value="1"/>
</dbReference>
<dbReference type="Gene3D" id="3.40.250.10">
    <property type="entry name" value="Rhodanese-like domain"/>
    <property type="match status" value="1"/>
</dbReference>
<dbReference type="PANTHER" id="PTHR43031:SF18">
    <property type="entry name" value="RHODANESE-RELATED SULFURTRANSFERASES"/>
    <property type="match status" value="1"/>
</dbReference>
<dbReference type="EMBL" id="CP007501">
    <property type="protein sequence ID" value="AKD26265.1"/>
    <property type="molecule type" value="Genomic_DNA"/>
</dbReference>
<dbReference type="PATRIC" id="fig|576611.7.peg.1961"/>
<dbReference type="KEGG" id="pdq:CL55_00019320"/>
<evidence type="ECO:0000259" key="1">
    <source>
        <dbReference type="PROSITE" id="PS50206"/>
    </source>
</evidence>
<sequence length="137" mass="14670">MNFLTQIDNLALIALLLVTGSALFFPTLSTLISGKGLSPTEATIWINRRKAAVLDLRPASDFKIGHLPGSKHILAEQIPSGIDKLKLDRNNPIILVCQSGANARKLVPELNKLGFPEVAVLDGGVQAWQAAALPLVK</sequence>
<dbReference type="InterPro" id="IPR050229">
    <property type="entry name" value="GlpE_sulfurtransferase"/>
</dbReference>
<dbReference type="RefSeq" id="WP_046330908.1">
    <property type="nucleotide sequence ID" value="NZ_CP007501.1"/>
</dbReference>
<reference evidence="2 3" key="1">
    <citation type="submission" date="2014-03" db="EMBL/GenBank/DDBJ databases">
        <title>Genome of Polynucleobacter strain MWH-MoK4.</title>
        <authorList>
            <person name="Hahn M.W."/>
        </authorList>
    </citation>
    <scope>NUCLEOTIDE SEQUENCE [LARGE SCALE GENOMIC DNA]</scope>
    <source>
        <strain evidence="2 3">MWH-MoK4</strain>
    </source>
</reference>
<dbReference type="InterPro" id="IPR001763">
    <property type="entry name" value="Rhodanese-like_dom"/>
</dbReference>
<protein>
    <submittedName>
        <fullName evidence="2">Rhodanese-related sulfurtransferase</fullName>
    </submittedName>
</protein>
<dbReference type="AlphaFoldDB" id="A0A0E3ZNM6"/>
<dbReference type="PROSITE" id="PS50206">
    <property type="entry name" value="RHODANESE_3"/>
    <property type="match status" value="1"/>
</dbReference>
<evidence type="ECO:0000313" key="3">
    <source>
        <dbReference type="Proteomes" id="UP000061135"/>
    </source>
</evidence>
<dbReference type="Pfam" id="PF00581">
    <property type="entry name" value="Rhodanese"/>
    <property type="match status" value="1"/>
</dbReference>
<dbReference type="OrthoDB" id="1445766at2"/>
<name>A0A0E3ZNM6_9BURK</name>
<proteinExistence type="predicted"/>
<gene>
    <name evidence="2" type="ORF">CL55_00019320</name>
</gene>
<dbReference type="STRING" id="1835254.CL55_00019320"/>
<keyword evidence="3" id="KW-1185">Reference proteome</keyword>
<organism evidence="2 3">
    <name type="scientific">Polynucleobacter duraquae</name>
    <dbReference type="NCBI Taxonomy" id="1835254"/>
    <lineage>
        <taxon>Bacteria</taxon>
        <taxon>Pseudomonadati</taxon>
        <taxon>Pseudomonadota</taxon>
        <taxon>Betaproteobacteria</taxon>
        <taxon>Burkholderiales</taxon>
        <taxon>Burkholderiaceae</taxon>
        <taxon>Polynucleobacter</taxon>
    </lineage>
</organism>
<evidence type="ECO:0000313" key="2">
    <source>
        <dbReference type="EMBL" id="AKD26265.1"/>
    </source>
</evidence>
<dbReference type="Proteomes" id="UP000061135">
    <property type="component" value="Chromosome"/>
</dbReference>
<dbReference type="HOGENOM" id="CLU_089574_1_5_4"/>